<feature type="coiled-coil region" evidence="1">
    <location>
        <begin position="294"/>
        <end position="321"/>
    </location>
</feature>
<evidence type="ECO:0000313" key="4">
    <source>
        <dbReference type="Proteomes" id="UP000313359"/>
    </source>
</evidence>
<dbReference type="Proteomes" id="UP000313359">
    <property type="component" value="Unassembled WGS sequence"/>
</dbReference>
<dbReference type="Pfam" id="PF08549">
    <property type="entry name" value="SWI-SNF_Ssr4_N"/>
    <property type="match status" value="1"/>
</dbReference>
<sequence length="344" mass="38282">MALPPQAQAEGLCLRYPDPLGPQPSIPHETAVQMLLRAIQLSQNTPFVWGYIDKPSDGQMFLIFQTPQTGFPIDGIVYQDREQRYTIPGIQGRELEVAEVKFGFIPGVDQMAYRVRRRYRLQKGGHPQLVLVHYARGQANPIIPAMNQPVRNYPLRPVNEPAIFVMGERQGQKVYPGQENATMPPGMGRSGMNYGIPGMPVPGNPQAMLAQQNSNMEALERRRQRAVSMGQQQVAARIVEEDDSADESETISARTLALTRYRRNHEFMNEVFMYAAFGDKKAAPPPPPFSVFKLSDLEEKMTKLTAEIEELKSKSAARKEAAASAASELRDVPMEGLAITESAA</sequence>
<keyword evidence="1" id="KW-0175">Coiled coil</keyword>
<evidence type="ECO:0000256" key="1">
    <source>
        <dbReference type="SAM" id="Coils"/>
    </source>
</evidence>
<protein>
    <recommendedName>
        <fullName evidence="2">SWI/SNF and RSC complexes subunit Ssr4 N-terminal domain-containing protein</fullName>
    </recommendedName>
</protein>
<keyword evidence="4" id="KW-1185">Reference proteome</keyword>
<dbReference type="EMBL" id="ML122286">
    <property type="protein sequence ID" value="RPD56646.1"/>
    <property type="molecule type" value="Genomic_DNA"/>
</dbReference>
<evidence type="ECO:0000259" key="2">
    <source>
        <dbReference type="Pfam" id="PF08549"/>
    </source>
</evidence>
<name>A0A5C2RZW7_9APHY</name>
<accession>A0A5C2RZW7</accession>
<evidence type="ECO:0000313" key="3">
    <source>
        <dbReference type="EMBL" id="RPD56646.1"/>
    </source>
</evidence>
<gene>
    <name evidence="3" type="ORF">L227DRAFT_578588</name>
</gene>
<reference evidence="3" key="1">
    <citation type="journal article" date="2018" name="Genome Biol. Evol.">
        <title>Genomics and development of Lentinus tigrinus, a white-rot wood-decaying mushroom with dimorphic fruiting bodies.</title>
        <authorList>
            <person name="Wu B."/>
            <person name="Xu Z."/>
            <person name="Knudson A."/>
            <person name="Carlson A."/>
            <person name="Chen N."/>
            <person name="Kovaka S."/>
            <person name="LaButti K."/>
            <person name="Lipzen A."/>
            <person name="Pennachio C."/>
            <person name="Riley R."/>
            <person name="Schakwitz W."/>
            <person name="Umezawa K."/>
            <person name="Ohm R.A."/>
            <person name="Grigoriev I.V."/>
            <person name="Nagy L.G."/>
            <person name="Gibbons J."/>
            <person name="Hibbett D."/>
        </authorList>
    </citation>
    <scope>NUCLEOTIDE SEQUENCE [LARGE SCALE GENOMIC DNA]</scope>
    <source>
        <strain evidence="3">ALCF2SS1-6</strain>
    </source>
</reference>
<organism evidence="3 4">
    <name type="scientific">Lentinus tigrinus ALCF2SS1-6</name>
    <dbReference type="NCBI Taxonomy" id="1328759"/>
    <lineage>
        <taxon>Eukaryota</taxon>
        <taxon>Fungi</taxon>
        <taxon>Dikarya</taxon>
        <taxon>Basidiomycota</taxon>
        <taxon>Agaricomycotina</taxon>
        <taxon>Agaricomycetes</taxon>
        <taxon>Polyporales</taxon>
        <taxon>Polyporaceae</taxon>
        <taxon>Lentinus</taxon>
    </lineage>
</organism>
<dbReference type="GO" id="GO:0006338">
    <property type="term" value="P:chromatin remodeling"/>
    <property type="evidence" value="ECO:0007669"/>
    <property type="project" value="InterPro"/>
</dbReference>
<dbReference type="AlphaFoldDB" id="A0A5C2RZW7"/>
<dbReference type="OrthoDB" id="5321006at2759"/>
<proteinExistence type="predicted"/>
<feature type="domain" description="SWI/SNF and RSC complexes subunit Ssr4 N-terminal" evidence="2">
    <location>
        <begin position="23"/>
        <end position="151"/>
    </location>
</feature>
<dbReference type="InterPro" id="IPR013859">
    <property type="entry name" value="Ssr4_N"/>
</dbReference>